<protein>
    <submittedName>
        <fullName evidence="1">Uncharacterized protein</fullName>
    </submittedName>
</protein>
<accession>A0A2W2CH72</accession>
<gene>
    <name evidence="1" type="ORF">C1I93_26000</name>
</gene>
<dbReference type="Proteomes" id="UP000248627">
    <property type="component" value="Unassembled WGS sequence"/>
</dbReference>
<keyword evidence="2" id="KW-1185">Reference proteome</keyword>
<dbReference type="RefSeq" id="WP_111245916.1">
    <property type="nucleotide sequence ID" value="NZ_AP023358.1"/>
</dbReference>
<proteinExistence type="predicted"/>
<sequence>MAVRIAVALGALGNLLAVLVLPWARYGSIDIPLHRFPGWFLHVAAVVVLYGAALWALLRPSARRNLAVGAVAGVVAAGAAVVIATRYDDASSFFDDIVPAVMPRLGSGGPVAILSVLVSFAALAVLAARTRGTSTPTTNDRSGVPA</sequence>
<name>A0A2W2CH72_9ACTN</name>
<evidence type="ECO:0000313" key="1">
    <source>
        <dbReference type="EMBL" id="PZF87619.1"/>
    </source>
</evidence>
<organism evidence="1 2">
    <name type="scientific">Micromonospora endophytica</name>
    <dbReference type="NCBI Taxonomy" id="515350"/>
    <lineage>
        <taxon>Bacteria</taxon>
        <taxon>Bacillati</taxon>
        <taxon>Actinomycetota</taxon>
        <taxon>Actinomycetes</taxon>
        <taxon>Micromonosporales</taxon>
        <taxon>Micromonosporaceae</taxon>
        <taxon>Micromonospora</taxon>
    </lineage>
</organism>
<dbReference type="AlphaFoldDB" id="A0A2W2CH72"/>
<comment type="caution">
    <text evidence="1">The sequence shown here is derived from an EMBL/GenBank/DDBJ whole genome shotgun (WGS) entry which is preliminary data.</text>
</comment>
<reference evidence="1 2" key="1">
    <citation type="submission" date="2018-01" db="EMBL/GenBank/DDBJ databases">
        <title>Draft genome sequence of Jishengella endophytica.</title>
        <authorList>
            <person name="Sahin N."/>
            <person name="Ay H."/>
            <person name="Saygin H."/>
        </authorList>
    </citation>
    <scope>NUCLEOTIDE SEQUENCE [LARGE SCALE GENOMIC DNA]</scope>
    <source>
        <strain evidence="1 2">DSM 45430</strain>
    </source>
</reference>
<dbReference type="EMBL" id="POTX01000262">
    <property type="protein sequence ID" value="PZF87619.1"/>
    <property type="molecule type" value="Genomic_DNA"/>
</dbReference>
<evidence type="ECO:0000313" key="2">
    <source>
        <dbReference type="Proteomes" id="UP000248627"/>
    </source>
</evidence>